<organism evidence="3 4">
    <name type="scientific">Acanthamoeba castellanii (strain ATCC 30010 / Neff)</name>
    <dbReference type="NCBI Taxonomy" id="1257118"/>
    <lineage>
        <taxon>Eukaryota</taxon>
        <taxon>Amoebozoa</taxon>
        <taxon>Discosea</taxon>
        <taxon>Longamoebia</taxon>
        <taxon>Centramoebida</taxon>
        <taxon>Acanthamoebidae</taxon>
        <taxon>Acanthamoeba</taxon>
    </lineage>
</organism>
<evidence type="ECO:0000313" key="4">
    <source>
        <dbReference type="Proteomes" id="UP000011083"/>
    </source>
</evidence>
<dbReference type="AlphaFoldDB" id="L8HD05"/>
<dbReference type="InterPro" id="IPR005114">
    <property type="entry name" value="Helicase_assoc"/>
</dbReference>
<reference evidence="3 4" key="1">
    <citation type="journal article" date="2013" name="Genome Biol.">
        <title>Genome of Acanthamoeba castellanii highlights extensive lateral gene transfer and early evolution of tyrosine kinase signaling.</title>
        <authorList>
            <person name="Clarke M."/>
            <person name="Lohan A.J."/>
            <person name="Liu B."/>
            <person name="Lagkouvardos I."/>
            <person name="Roy S."/>
            <person name="Zafar N."/>
            <person name="Bertelli C."/>
            <person name="Schilde C."/>
            <person name="Kianianmomeni A."/>
            <person name="Burglin T.R."/>
            <person name="Frech C."/>
            <person name="Turcotte B."/>
            <person name="Kopec K.O."/>
            <person name="Synnott J.M."/>
            <person name="Choo C."/>
            <person name="Paponov I."/>
            <person name="Finkler A."/>
            <person name="Soon Heng Tan C."/>
            <person name="Hutchins A.P."/>
            <person name="Weinmeier T."/>
            <person name="Rattei T."/>
            <person name="Chu J.S."/>
            <person name="Gimenez G."/>
            <person name="Irimia M."/>
            <person name="Rigden D.J."/>
            <person name="Fitzpatrick D.A."/>
            <person name="Lorenzo-Morales J."/>
            <person name="Bateman A."/>
            <person name="Chiu C.H."/>
            <person name="Tang P."/>
            <person name="Hegemann P."/>
            <person name="Fromm H."/>
            <person name="Raoult D."/>
            <person name="Greub G."/>
            <person name="Miranda-Saavedra D."/>
            <person name="Chen N."/>
            <person name="Nash P."/>
            <person name="Ginger M.L."/>
            <person name="Horn M."/>
            <person name="Schaap P."/>
            <person name="Caler L."/>
            <person name="Loftus B."/>
        </authorList>
    </citation>
    <scope>NUCLEOTIDE SEQUENCE [LARGE SCALE GENOMIC DNA]</scope>
    <source>
        <strain evidence="3 4">Neff</strain>
    </source>
</reference>
<evidence type="ECO:0000256" key="1">
    <source>
        <dbReference type="SAM" id="MobiDB-lite"/>
    </source>
</evidence>
<dbReference type="Proteomes" id="UP000011083">
    <property type="component" value="Unassembled WGS sequence"/>
</dbReference>
<dbReference type="Pfam" id="PF03457">
    <property type="entry name" value="HA"/>
    <property type="match status" value="2"/>
</dbReference>
<feature type="compositionally biased region" description="Polar residues" evidence="1">
    <location>
        <begin position="185"/>
        <end position="195"/>
    </location>
</feature>
<dbReference type="OrthoDB" id="498381at2759"/>
<feature type="region of interest" description="Disordered" evidence="1">
    <location>
        <begin position="330"/>
        <end position="392"/>
    </location>
</feature>
<feature type="domain" description="Helicase-associated" evidence="2">
    <location>
        <begin position="403"/>
        <end position="457"/>
    </location>
</feature>
<evidence type="ECO:0000259" key="2">
    <source>
        <dbReference type="Pfam" id="PF03457"/>
    </source>
</evidence>
<dbReference type="PANTHER" id="PTHR33418:SF1">
    <property type="entry name" value="HELICASE-ASSOCIATED DOMAIN-CONTAINING PROTEIN"/>
    <property type="match status" value="1"/>
</dbReference>
<feature type="region of interest" description="Disordered" evidence="1">
    <location>
        <begin position="183"/>
        <end position="203"/>
    </location>
</feature>
<sequence>MQDLDEDETIQSLVQLKDLRSFEQQQASGTKIEDKQREKEEEDGETSKTYVPEALAPSTESVSTLAGFRSSIREEEFRPPRSIAAITNEEKLKRAERRKAEGKGRKHDQDESDSDFEMNESEDPEEEEEEEEEESEDASDDEYSEGERSRRRSSRESGASRRREHYDKETLFYVNGTLRERNFSDGGNASPSSSLLHAPGSAGANGRMAAMLDKSAASKRKYNRFNRRNLSFDDRCQQLVEFKHTYGHCHVKRTHPGETKGLAYWVERQRMAWRKGTLELDKKKRLDDIGFVWEAGTNGSGSDELREYEALHASNRIKAEFAESQSNLLAEPPGAFEGGHYEGSESAAQRDPAEGDAPAAGGRGEAERSVVTGEAPVPREESRERSRDDTVTRRGRLKLEEAKSFDDWCALLQQFKDKHGHCDVKRRYFGKNKGLAYWAERQRASRRKGSLEEEKINK</sequence>
<proteinExistence type="predicted"/>
<evidence type="ECO:0000313" key="3">
    <source>
        <dbReference type="EMBL" id="ELR23434.1"/>
    </source>
</evidence>
<dbReference type="PANTHER" id="PTHR33418">
    <property type="entry name" value="HELICASE-ASSOCIATED"/>
    <property type="match status" value="1"/>
</dbReference>
<feature type="compositionally biased region" description="Basic and acidic residues" evidence="1">
    <location>
        <begin position="88"/>
        <end position="109"/>
    </location>
</feature>
<feature type="compositionally biased region" description="Basic and acidic residues" evidence="1">
    <location>
        <begin position="377"/>
        <end position="392"/>
    </location>
</feature>
<dbReference type="KEGG" id="acan:ACA1_070420"/>
<dbReference type="EMBL" id="KB007857">
    <property type="protein sequence ID" value="ELR23434.1"/>
    <property type="molecule type" value="Genomic_DNA"/>
</dbReference>
<accession>L8HD05</accession>
<dbReference type="GeneID" id="14924411"/>
<feature type="compositionally biased region" description="Basic and acidic residues" evidence="1">
    <location>
        <begin position="154"/>
        <end position="163"/>
    </location>
</feature>
<feature type="compositionally biased region" description="Acidic residues" evidence="1">
    <location>
        <begin position="110"/>
        <end position="144"/>
    </location>
</feature>
<gene>
    <name evidence="3" type="ORF">ACA1_070420</name>
</gene>
<keyword evidence="4" id="KW-1185">Reference proteome</keyword>
<protein>
    <submittedName>
        <fullName evidence="3">Helicase associated domain containing protein</fullName>
    </submittedName>
</protein>
<dbReference type="RefSeq" id="XP_004352962.1">
    <property type="nucleotide sequence ID" value="XM_004352910.1"/>
</dbReference>
<feature type="region of interest" description="Disordered" evidence="1">
    <location>
        <begin position="20"/>
        <end position="163"/>
    </location>
</feature>
<dbReference type="Gene3D" id="6.10.140.530">
    <property type="match status" value="2"/>
</dbReference>
<feature type="domain" description="Helicase-associated" evidence="2">
    <location>
        <begin position="231"/>
        <end position="291"/>
    </location>
</feature>
<dbReference type="VEuPathDB" id="AmoebaDB:ACA1_070420"/>
<name>L8HD05_ACACF</name>